<evidence type="ECO:0000259" key="7">
    <source>
        <dbReference type="PROSITE" id="PS51900"/>
    </source>
</evidence>
<dbReference type="Gene3D" id="3.30.160.390">
    <property type="entry name" value="Integrase, DNA-binding domain"/>
    <property type="match status" value="1"/>
</dbReference>
<dbReference type="Pfam" id="PF00589">
    <property type="entry name" value="Phage_integrase"/>
    <property type="match status" value="1"/>
</dbReference>
<evidence type="ECO:0000256" key="2">
    <source>
        <dbReference type="ARBA" id="ARBA00022908"/>
    </source>
</evidence>
<dbReference type="PROSITE" id="PS51898">
    <property type="entry name" value="TYR_RECOMBINASE"/>
    <property type="match status" value="1"/>
</dbReference>
<dbReference type="Proteomes" id="UP000045285">
    <property type="component" value="Unassembled WGS sequence"/>
</dbReference>
<dbReference type="GO" id="GO:0015074">
    <property type="term" value="P:DNA integration"/>
    <property type="evidence" value="ECO:0007669"/>
    <property type="project" value="UniProtKB-KW"/>
</dbReference>
<evidence type="ECO:0000256" key="3">
    <source>
        <dbReference type="ARBA" id="ARBA00023125"/>
    </source>
</evidence>
<dbReference type="Gene3D" id="1.10.150.130">
    <property type="match status" value="1"/>
</dbReference>
<dbReference type="InterPro" id="IPR010998">
    <property type="entry name" value="Integrase_recombinase_N"/>
</dbReference>
<dbReference type="InterPro" id="IPR002104">
    <property type="entry name" value="Integrase_catalytic"/>
</dbReference>
<keyword evidence="3 5" id="KW-0238">DNA-binding</keyword>
<dbReference type="AlphaFoldDB" id="A0A090DYD6"/>
<sequence>MAKLTALSLTKFKPTTVRQEIPDDALTGLYFVVQPTGRKSWAVRYRHAGKPKKMTLGNSFFGKDDTDAAGKELTQRRLEAANILDRVRLGEDPGAEKQAEKKQPADGNLFQNAVATFLDLHAQGRATKRQVKRDRKPAPATIAETKRYIESFADTWKDKPLASITKAMVQDELDEMAEDSPVAANRAHTYLQMFFQWAVNRDRVAASPVYWEGVPEGSRERVLSLDEVRWFWQACTEHGQPFGSMFKLLLLTGQRRTEVAAMTDKEIADDLWTIPSSRTKNRREHVVPLSEAARAVLGDVQRIKSKAGYIFTTTGETYASGWSRATAAIAKRMVELARKEKGDNEFEIERWTLHDLRRSFSTHANDDLKIEPHIVEAVLNHISGARGGVAGTYNRSTYLPQKRSALDAWGRYIEELVTDKKKATNVLPMKAVSK</sequence>
<keyword evidence="2" id="KW-0229">DNA integration</keyword>
<accession>A0A090DYD6</accession>
<evidence type="ECO:0000313" key="8">
    <source>
        <dbReference type="EMBL" id="CDX22096.1"/>
    </source>
</evidence>
<dbReference type="InterPro" id="IPR044068">
    <property type="entry name" value="CB"/>
</dbReference>
<evidence type="ECO:0000256" key="1">
    <source>
        <dbReference type="ARBA" id="ARBA00008857"/>
    </source>
</evidence>
<dbReference type="CDD" id="cd00801">
    <property type="entry name" value="INT_P4_C"/>
    <property type="match status" value="1"/>
</dbReference>
<feature type="domain" description="Tyr recombinase" evidence="6">
    <location>
        <begin position="218"/>
        <end position="407"/>
    </location>
</feature>
<dbReference type="GO" id="GO:0006310">
    <property type="term" value="P:DNA recombination"/>
    <property type="evidence" value="ECO:0007669"/>
    <property type="project" value="UniProtKB-KW"/>
</dbReference>
<name>A0A090DYD6_MESPL</name>
<dbReference type="PANTHER" id="PTHR30629">
    <property type="entry name" value="PROPHAGE INTEGRASE"/>
    <property type="match status" value="1"/>
</dbReference>
<dbReference type="GO" id="GO:0003677">
    <property type="term" value="F:DNA binding"/>
    <property type="evidence" value="ECO:0007669"/>
    <property type="project" value="UniProtKB-UniRule"/>
</dbReference>
<dbReference type="Gene3D" id="1.10.443.10">
    <property type="entry name" value="Intergrase catalytic core"/>
    <property type="match status" value="1"/>
</dbReference>
<dbReference type="PROSITE" id="PS51900">
    <property type="entry name" value="CB"/>
    <property type="match status" value="1"/>
</dbReference>
<feature type="domain" description="Core-binding (CB)" evidence="7">
    <location>
        <begin position="108"/>
        <end position="199"/>
    </location>
</feature>
<evidence type="ECO:0000313" key="9">
    <source>
        <dbReference type="Proteomes" id="UP000045285"/>
    </source>
</evidence>
<evidence type="ECO:0000259" key="6">
    <source>
        <dbReference type="PROSITE" id="PS51898"/>
    </source>
</evidence>
<dbReference type="InterPro" id="IPR013762">
    <property type="entry name" value="Integrase-like_cat_sf"/>
</dbReference>
<dbReference type="InterPro" id="IPR025166">
    <property type="entry name" value="Integrase_DNA_bind_dom"/>
</dbReference>
<evidence type="ECO:0000256" key="5">
    <source>
        <dbReference type="PROSITE-ProRule" id="PRU01248"/>
    </source>
</evidence>
<reference evidence="9" key="1">
    <citation type="submission" date="2014-08" db="EMBL/GenBank/DDBJ databases">
        <authorList>
            <person name="Moulin L."/>
        </authorList>
    </citation>
    <scope>NUCLEOTIDE SEQUENCE [LARGE SCALE GENOMIC DNA]</scope>
</reference>
<keyword evidence="4" id="KW-0233">DNA recombination</keyword>
<comment type="similarity">
    <text evidence="1">Belongs to the 'phage' integrase family.</text>
</comment>
<dbReference type="InterPro" id="IPR038488">
    <property type="entry name" value="Integrase_DNA-bd_sf"/>
</dbReference>
<dbReference type="PANTHER" id="PTHR30629:SF2">
    <property type="entry name" value="PROPHAGE INTEGRASE INTS-RELATED"/>
    <property type="match status" value="1"/>
</dbReference>
<dbReference type="Pfam" id="PF13356">
    <property type="entry name" value="Arm-DNA-bind_3"/>
    <property type="match status" value="1"/>
</dbReference>
<protein>
    <submittedName>
        <fullName evidence="8">Phage-related integrase</fullName>
    </submittedName>
</protein>
<organism evidence="8 9">
    <name type="scientific">Mesorhizobium plurifarium</name>
    <dbReference type="NCBI Taxonomy" id="69974"/>
    <lineage>
        <taxon>Bacteria</taxon>
        <taxon>Pseudomonadati</taxon>
        <taxon>Pseudomonadota</taxon>
        <taxon>Alphaproteobacteria</taxon>
        <taxon>Hyphomicrobiales</taxon>
        <taxon>Phyllobacteriaceae</taxon>
        <taxon>Mesorhizobium</taxon>
    </lineage>
</organism>
<dbReference type="EMBL" id="CCMZ01000033">
    <property type="protein sequence ID" value="CDX22096.1"/>
    <property type="molecule type" value="Genomic_DNA"/>
</dbReference>
<evidence type="ECO:0000256" key="4">
    <source>
        <dbReference type="ARBA" id="ARBA00023172"/>
    </source>
</evidence>
<dbReference type="InterPro" id="IPR011010">
    <property type="entry name" value="DNA_brk_join_enz"/>
</dbReference>
<gene>
    <name evidence="8" type="ORF">MPL3356_390140</name>
</gene>
<dbReference type="InterPro" id="IPR050808">
    <property type="entry name" value="Phage_Integrase"/>
</dbReference>
<keyword evidence="9" id="KW-1185">Reference proteome</keyword>
<dbReference type="SUPFAM" id="SSF56349">
    <property type="entry name" value="DNA breaking-rejoining enzymes"/>
    <property type="match status" value="1"/>
</dbReference>
<proteinExistence type="inferred from homology"/>